<name>A0A291QXW3_9BACT</name>
<dbReference type="Proteomes" id="UP000220133">
    <property type="component" value="Chromosome"/>
</dbReference>
<gene>
    <name evidence="1" type="ORF">COR50_17345</name>
</gene>
<dbReference type="AlphaFoldDB" id="A0A291QXW3"/>
<evidence type="ECO:0000313" key="2">
    <source>
        <dbReference type="Proteomes" id="UP000220133"/>
    </source>
</evidence>
<sequence>MGALDTLVDWDISKCVFLVTKDQSRLFKLHHSNGGGIDDYDVFTICNNIDSAIGQKYLITDMTDFISGSAIRLGMHEGDFLHKFDSVDWKIYY</sequence>
<reference evidence="1 2" key="1">
    <citation type="submission" date="2017-10" db="EMBL/GenBank/DDBJ databases">
        <title>Paenichitinophaga pekingensis gen. nov., sp. nov., isolated from activated sludge.</title>
        <authorList>
            <person name="Jin D."/>
            <person name="Kong X."/>
            <person name="Deng Y."/>
            <person name="Bai Z."/>
        </authorList>
    </citation>
    <scope>NUCLEOTIDE SEQUENCE [LARGE SCALE GENOMIC DNA]</scope>
    <source>
        <strain evidence="1 2">13</strain>
    </source>
</reference>
<proteinExistence type="predicted"/>
<dbReference type="KEGG" id="cbae:COR50_17345"/>
<protein>
    <submittedName>
        <fullName evidence="1">Uncharacterized protein</fullName>
    </submittedName>
</protein>
<keyword evidence="2" id="KW-1185">Reference proteome</keyword>
<accession>A0A291QXW3</accession>
<organism evidence="1 2">
    <name type="scientific">Chitinophaga caeni</name>
    <dbReference type="NCBI Taxonomy" id="2029983"/>
    <lineage>
        <taxon>Bacteria</taxon>
        <taxon>Pseudomonadati</taxon>
        <taxon>Bacteroidota</taxon>
        <taxon>Chitinophagia</taxon>
        <taxon>Chitinophagales</taxon>
        <taxon>Chitinophagaceae</taxon>
        <taxon>Chitinophaga</taxon>
    </lineage>
</organism>
<evidence type="ECO:0000313" key="1">
    <source>
        <dbReference type="EMBL" id="ATL48785.1"/>
    </source>
</evidence>
<dbReference type="EMBL" id="CP023777">
    <property type="protein sequence ID" value="ATL48785.1"/>
    <property type="molecule type" value="Genomic_DNA"/>
</dbReference>